<dbReference type="FunFam" id="3.30.70.360:FF:000001">
    <property type="entry name" value="N-acetyldiaminopimelate deacetylase"/>
    <property type="match status" value="1"/>
</dbReference>
<feature type="binding site" evidence="2">
    <location>
        <position position="139"/>
    </location>
    <ligand>
        <name>Mn(2+)</name>
        <dbReference type="ChEBI" id="CHEBI:29035"/>
        <label>2</label>
    </ligand>
</feature>
<dbReference type="Gene3D" id="3.30.70.360">
    <property type="match status" value="1"/>
</dbReference>
<feature type="binding site" evidence="2">
    <location>
        <position position="106"/>
    </location>
    <ligand>
        <name>Mn(2+)</name>
        <dbReference type="ChEBI" id="CHEBI:29035"/>
        <label>2</label>
    </ligand>
</feature>
<name>A0A2A2A8C4_9BURK</name>
<dbReference type="EMBL" id="NSJF01000005">
    <property type="protein sequence ID" value="PAT34017.1"/>
    <property type="molecule type" value="Genomic_DNA"/>
</dbReference>
<evidence type="ECO:0000256" key="1">
    <source>
        <dbReference type="ARBA" id="ARBA00022801"/>
    </source>
</evidence>
<evidence type="ECO:0000313" key="4">
    <source>
        <dbReference type="EMBL" id="PAT34017.1"/>
    </source>
</evidence>
<keyword evidence="1 4" id="KW-0378">Hydrolase</keyword>
<dbReference type="Gene3D" id="3.40.630.10">
    <property type="entry name" value="Zn peptidases"/>
    <property type="match status" value="1"/>
</dbReference>
<dbReference type="Proteomes" id="UP000217999">
    <property type="component" value="Unassembled WGS sequence"/>
</dbReference>
<comment type="caution">
    <text evidence="4">The sequence shown here is derived from an EMBL/GenBank/DDBJ whole genome shotgun (WGS) entry which is preliminary data.</text>
</comment>
<evidence type="ECO:0000256" key="2">
    <source>
        <dbReference type="PIRSR" id="PIRSR005962-1"/>
    </source>
</evidence>
<dbReference type="NCBIfam" id="TIGR01891">
    <property type="entry name" value="amidohydrolases"/>
    <property type="match status" value="1"/>
</dbReference>
<protein>
    <submittedName>
        <fullName evidence="4">Amidohydrolase</fullName>
    </submittedName>
</protein>
<dbReference type="InterPro" id="IPR017439">
    <property type="entry name" value="Amidohydrolase"/>
</dbReference>
<evidence type="ECO:0000259" key="3">
    <source>
        <dbReference type="Pfam" id="PF07687"/>
    </source>
</evidence>
<comment type="cofactor">
    <cofactor evidence="2">
        <name>Mn(2+)</name>
        <dbReference type="ChEBI" id="CHEBI:29035"/>
    </cofactor>
    <text evidence="2">The Mn(2+) ion enhances activity.</text>
</comment>
<gene>
    <name evidence="4" type="ORF">CK620_10145</name>
</gene>
<reference evidence="4 5" key="1">
    <citation type="submission" date="2017-08" db="EMBL/GenBank/DDBJ databases">
        <title>WGS of Clinical strains of the CDC Group NO-1 linked to zoonotic infections in humans.</title>
        <authorList>
            <person name="Bernier A.-M."/>
            <person name="Bernard K."/>
        </authorList>
    </citation>
    <scope>NUCLEOTIDE SEQUENCE [LARGE SCALE GENOMIC DNA]</scope>
    <source>
        <strain evidence="4 5">NML03-0146</strain>
    </source>
</reference>
<dbReference type="PIRSF" id="PIRSF005962">
    <property type="entry name" value="Pept_M20D_amidohydro"/>
    <property type="match status" value="1"/>
</dbReference>
<dbReference type="PANTHER" id="PTHR11014:SF63">
    <property type="entry name" value="METALLOPEPTIDASE, PUTATIVE (AFU_ORTHOLOGUE AFUA_6G09600)-RELATED"/>
    <property type="match status" value="1"/>
</dbReference>
<dbReference type="Pfam" id="PF01546">
    <property type="entry name" value="Peptidase_M20"/>
    <property type="match status" value="1"/>
</dbReference>
<dbReference type="InterPro" id="IPR036264">
    <property type="entry name" value="Bact_exopeptidase_dim_dom"/>
</dbReference>
<organism evidence="4 5">
    <name type="scientific">Vandammella animalimorsus</name>
    <dbReference type="NCBI Taxonomy" id="2029117"/>
    <lineage>
        <taxon>Bacteria</taxon>
        <taxon>Pseudomonadati</taxon>
        <taxon>Pseudomonadota</taxon>
        <taxon>Betaproteobacteria</taxon>
        <taxon>Burkholderiales</taxon>
        <taxon>Comamonadaceae</taxon>
        <taxon>Vandammella</taxon>
    </lineage>
</organism>
<dbReference type="InterPro" id="IPR011650">
    <property type="entry name" value="Peptidase_M20_dimer"/>
</dbReference>
<dbReference type="RefSeq" id="WP_095550200.1">
    <property type="nucleotide sequence ID" value="NZ_NSJF01000005.1"/>
</dbReference>
<feature type="domain" description="Peptidase M20 dimerisation" evidence="3">
    <location>
        <begin position="188"/>
        <end position="283"/>
    </location>
</feature>
<dbReference type="GO" id="GO:0046872">
    <property type="term" value="F:metal ion binding"/>
    <property type="evidence" value="ECO:0007669"/>
    <property type="project" value="UniProtKB-KW"/>
</dbReference>
<keyword evidence="2" id="KW-0479">Metal-binding</keyword>
<proteinExistence type="predicted"/>
<dbReference type="PANTHER" id="PTHR11014">
    <property type="entry name" value="PEPTIDASE M20 FAMILY MEMBER"/>
    <property type="match status" value="1"/>
</dbReference>
<dbReference type="Pfam" id="PF07687">
    <property type="entry name" value="M20_dimer"/>
    <property type="match status" value="1"/>
</dbReference>
<keyword evidence="2" id="KW-0464">Manganese</keyword>
<dbReference type="GO" id="GO:0050118">
    <property type="term" value="F:N-acetyldiaminopimelate deacetylase activity"/>
    <property type="evidence" value="ECO:0007669"/>
    <property type="project" value="UniProtKB-ARBA"/>
</dbReference>
<dbReference type="CDD" id="cd05666">
    <property type="entry name" value="M20_Acy1-like"/>
    <property type="match status" value="1"/>
</dbReference>
<feature type="binding site" evidence="2">
    <location>
        <position position="370"/>
    </location>
    <ligand>
        <name>Mn(2+)</name>
        <dbReference type="ChEBI" id="CHEBI:29035"/>
        <label>2</label>
    </ligand>
</feature>
<evidence type="ECO:0000313" key="5">
    <source>
        <dbReference type="Proteomes" id="UP000217999"/>
    </source>
</evidence>
<dbReference type="GO" id="GO:0019877">
    <property type="term" value="P:diaminopimelate biosynthetic process"/>
    <property type="evidence" value="ECO:0007669"/>
    <property type="project" value="UniProtKB-ARBA"/>
</dbReference>
<feature type="binding site" evidence="2">
    <location>
        <position position="104"/>
    </location>
    <ligand>
        <name>Mn(2+)</name>
        <dbReference type="ChEBI" id="CHEBI:29035"/>
        <label>2</label>
    </ligand>
</feature>
<dbReference type="InterPro" id="IPR002933">
    <property type="entry name" value="Peptidase_M20"/>
</dbReference>
<dbReference type="SUPFAM" id="SSF55031">
    <property type="entry name" value="Bacterial exopeptidase dimerisation domain"/>
    <property type="match status" value="1"/>
</dbReference>
<sequence length="401" mass="43118">MSPIAAIAERHDELTAIRRDLHAHPELGFEEFRTAGLVADRLRSWGIEVHTGLARTGVVGLIEGRHVAPQPRMLGLRADMDALPMDEHNRFAHASRMPGRMHACGHDGHTAMLLGAAQYLAQTRDFAGTVALIFQPAEEFGGGADVMLREGLLQRYPLEAVFGMHNMPGIAAGSFALSSGPVLASNSEFKITLQGKGGHAAMPHLAVDPIVVAGQLIGALQSIVSRSKPPLESAVVSVTTLQAGDTFNVIPEQCRMGGTVRAYTEPVLDVIEQRMRELVEFTARAHGANGQLEFNRIYPATVNHEAQTAFAQAVLQELVGPQRVLRQTPIMAAEDFAFMLQKVPGCYAFIGNGDGGHRLDGHGDGPCLVHNPSYDFNDAILPLGASYLARLAERWLAPAAA</sequence>
<accession>A0A2A2A8C4</accession>
<dbReference type="SUPFAM" id="SSF53187">
    <property type="entry name" value="Zn-dependent exopeptidases"/>
    <property type="match status" value="1"/>
</dbReference>
<dbReference type="AlphaFoldDB" id="A0A2A2A8C4"/>
<feature type="binding site" evidence="2">
    <location>
        <position position="165"/>
    </location>
    <ligand>
        <name>Mn(2+)</name>
        <dbReference type="ChEBI" id="CHEBI:29035"/>
        <label>2</label>
    </ligand>
</feature>